<keyword evidence="2" id="KW-0812">Transmembrane</keyword>
<feature type="transmembrane region" description="Helical" evidence="2">
    <location>
        <begin position="41"/>
        <end position="60"/>
    </location>
</feature>
<evidence type="ECO:0000256" key="2">
    <source>
        <dbReference type="SAM" id="Phobius"/>
    </source>
</evidence>
<sequence length="155" mass="17588">MLSNSELRQLYIGIIFIHIFNISALSYAFDKYRALEIEFAIFWPLCGILYTLKLCSLPFLVQRYSTLVFVLILDVAFFLFLLYLFAADTAVVALYRLTVAVLLPSTVLSMRGVLITARDHVRPCRPPVFPEEVTWEEREKEEAGRGEGAGQSSGD</sequence>
<accession>A0A8J6B8U2</accession>
<evidence type="ECO:0008006" key="5">
    <source>
        <dbReference type="Google" id="ProtNLM"/>
    </source>
</evidence>
<evidence type="ECO:0000256" key="1">
    <source>
        <dbReference type="SAM" id="MobiDB-lite"/>
    </source>
</evidence>
<feature type="transmembrane region" description="Helical" evidence="2">
    <location>
        <begin position="67"/>
        <end position="87"/>
    </location>
</feature>
<feature type="transmembrane region" description="Helical" evidence="2">
    <location>
        <begin position="12"/>
        <end position="29"/>
    </location>
</feature>
<gene>
    <name evidence="3" type="ORF">J8273_1636</name>
</gene>
<dbReference type="Proteomes" id="UP000717585">
    <property type="component" value="Unassembled WGS sequence"/>
</dbReference>
<dbReference type="EMBL" id="JAHDYR010000005">
    <property type="protein sequence ID" value="KAG9396619.1"/>
    <property type="molecule type" value="Genomic_DNA"/>
</dbReference>
<proteinExistence type="predicted"/>
<organism evidence="3 4">
    <name type="scientific">Carpediemonas membranifera</name>
    <dbReference type="NCBI Taxonomy" id="201153"/>
    <lineage>
        <taxon>Eukaryota</taxon>
        <taxon>Metamonada</taxon>
        <taxon>Carpediemonas-like organisms</taxon>
        <taxon>Carpediemonas</taxon>
    </lineage>
</organism>
<evidence type="ECO:0000313" key="4">
    <source>
        <dbReference type="Proteomes" id="UP000717585"/>
    </source>
</evidence>
<keyword evidence="2" id="KW-0472">Membrane</keyword>
<keyword evidence="2" id="KW-1133">Transmembrane helix</keyword>
<feature type="transmembrane region" description="Helical" evidence="2">
    <location>
        <begin position="93"/>
        <end position="114"/>
    </location>
</feature>
<feature type="compositionally biased region" description="Basic and acidic residues" evidence="1">
    <location>
        <begin position="135"/>
        <end position="145"/>
    </location>
</feature>
<feature type="compositionally biased region" description="Gly residues" evidence="1">
    <location>
        <begin position="146"/>
        <end position="155"/>
    </location>
</feature>
<feature type="region of interest" description="Disordered" evidence="1">
    <location>
        <begin position="134"/>
        <end position="155"/>
    </location>
</feature>
<name>A0A8J6B8U2_9EUKA</name>
<dbReference type="AlphaFoldDB" id="A0A8J6B8U2"/>
<keyword evidence="4" id="KW-1185">Reference proteome</keyword>
<evidence type="ECO:0000313" key="3">
    <source>
        <dbReference type="EMBL" id="KAG9396619.1"/>
    </source>
</evidence>
<reference evidence="3" key="1">
    <citation type="submission" date="2021-05" db="EMBL/GenBank/DDBJ databases">
        <title>A free-living protist that lacks canonical eukaryotic 1 DNA replication and segregation systems.</title>
        <authorList>
            <person name="Salas-Leiva D.E."/>
            <person name="Tromer E.C."/>
            <person name="Curtis B.A."/>
            <person name="Jerlstrom-Hultqvist J."/>
            <person name="Kolisko M."/>
            <person name="Yi Z."/>
            <person name="Salas-Leiva J.S."/>
            <person name="Gallot-Lavallee L."/>
            <person name="Kops G.J.P.L."/>
            <person name="Archibald J.M."/>
            <person name="Simpson A.G.B."/>
            <person name="Roger A.J."/>
        </authorList>
    </citation>
    <scope>NUCLEOTIDE SEQUENCE</scope>
    <source>
        <strain evidence="3">BICM</strain>
    </source>
</reference>
<comment type="caution">
    <text evidence="3">The sequence shown here is derived from an EMBL/GenBank/DDBJ whole genome shotgun (WGS) entry which is preliminary data.</text>
</comment>
<protein>
    <recommendedName>
        <fullName evidence="5">Transmembrane protein</fullName>
    </recommendedName>
</protein>